<feature type="disulfide bond" evidence="14">
    <location>
        <begin position="238"/>
        <end position="253"/>
    </location>
</feature>
<evidence type="ECO:0000256" key="8">
    <source>
        <dbReference type="ARBA" id="ARBA00022737"/>
    </source>
</evidence>
<feature type="repeat" description="LDL-receptor class B" evidence="15">
    <location>
        <begin position="509"/>
        <end position="553"/>
    </location>
</feature>
<evidence type="ECO:0000256" key="13">
    <source>
        <dbReference type="ARBA" id="ARBA00023180"/>
    </source>
</evidence>
<comment type="caution">
    <text evidence="14">Lacks conserved residue(s) required for the propagation of feature annotation.</text>
</comment>
<sequence>MNKDYNQAGVKKETPGVASRTCLTSKKAQESTMKQLVALGLFIYIRNCLFVQGAVVGSCKSSQFLCSSGQCVPRIWVCDGDEDCKDGSDEANCWEKPCSGFLCTDGGCVGNGSLCDGSSDCQDGSDELQENCGQTECKQDEFTCKSRHCVSLDSRCNGRDDCGDGSDEESCHSCMDDYFLCPRSGGCLLRAQVCDGSPDCPDGADERHGLCQLPQQTHHGCPEFSCSDGQCVPHSWRCDHAQDCVDGSDEQDCDQNECLDSNGGCSHLCIDQPLGFVCDCLHGMRLVRDTQCEEIDECLDTDLCGQLCFNENGTFTCDCHSGYLKGAKAGECRAGGDKPLLAFSSADGVWRMDAAGLESRKLVGGDLGSAPLAVFTANRTLYWAESKTASIYMISLDESSGKPHLVLSDLGEVMGLAVDWLHSLLYWTDALVGSVNVAPLNGDRRRLLIGGLSTPTGIAVEPLLGLLFWAETGGFARIERAGMDGEDRLTVVGSGLHNPIAISLDTPRRLLYWADSTLRTISRVGFDGKHRKTVLESNGHLDRPFALAVFEGKVFWGDQETRTLCSADKHNGSSFKVLLSDIRSLGGLVAVHPLLQPEAASGAGVCGHPGKVCPFQCVPRLFDTNPPHFFCLVPGDDVAEGHKKSAVLYDATFAEILSLIVLLSVLLAVLVLWWWNTEFSCPRSRLLHPTISLKESQDPLVPVLVPDMYSFKDAQLKVEERCHMSI</sequence>
<keyword evidence="5" id="KW-0254">Endocytosis</keyword>
<dbReference type="Pfam" id="PF00058">
    <property type="entry name" value="Ldl_recept_b"/>
    <property type="match status" value="1"/>
</dbReference>
<evidence type="ECO:0000256" key="16">
    <source>
        <dbReference type="SAM" id="Phobius"/>
    </source>
</evidence>
<dbReference type="Ensembl" id="ENSPKIT00000005870.1">
    <property type="protein sequence ID" value="ENSPKIP00000025147.1"/>
    <property type="gene ID" value="ENSPKIG00000008124.1"/>
</dbReference>
<evidence type="ECO:0000256" key="9">
    <source>
        <dbReference type="ARBA" id="ARBA00022989"/>
    </source>
</evidence>
<evidence type="ECO:0000256" key="12">
    <source>
        <dbReference type="ARBA" id="ARBA00023170"/>
    </source>
</evidence>
<dbReference type="Proteomes" id="UP000261540">
    <property type="component" value="Unplaced"/>
</dbReference>
<dbReference type="CDD" id="cd00054">
    <property type="entry name" value="EGF_CA"/>
    <property type="match status" value="1"/>
</dbReference>
<dbReference type="SMART" id="SM00192">
    <property type="entry name" value="LDLa"/>
    <property type="match status" value="5"/>
</dbReference>
<feature type="domain" description="EGF-like calcium-binding" evidence="17">
    <location>
        <begin position="254"/>
        <end position="293"/>
    </location>
</feature>
<dbReference type="InterPro" id="IPR002172">
    <property type="entry name" value="LDrepeatLR_classA_rpt"/>
</dbReference>
<evidence type="ECO:0000256" key="2">
    <source>
        <dbReference type="ARBA" id="ARBA00009939"/>
    </source>
</evidence>
<dbReference type="SUPFAM" id="SSF57424">
    <property type="entry name" value="LDL receptor-like module"/>
    <property type="match status" value="5"/>
</dbReference>
<dbReference type="GO" id="GO:0016324">
    <property type="term" value="C:apical plasma membrane"/>
    <property type="evidence" value="ECO:0007669"/>
    <property type="project" value="TreeGrafter"/>
</dbReference>
<evidence type="ECO:0000313" key="19">
    <source>
        <dbReference type="Ensembl" id="ENSPKIP00000025147.1"/>
    </source>
</evidence>
<keyword evidence="8" id="KW-0677">Repeat</keyword>
<feature type="domain" description="EGF-like calcium-binding" evidence="17">
    <location>
        <begin position="294"/>
        <end position="333"/>
    </location>
</feature>
<dbReference type="PANTHER" id="PTHR22722:SF15">
    <property type="entry name" value="LOW-DENSITY LIPOPROTEIN RECEPTOR-RELATED"/>
    <property type="match status" value="1"/>
</dbReference>
<evidence type="ECO:0000259" key="18">
    <source>
        <dbReference type="SMART" id="SM00181"/>
    </source>
</evidence>
<feature type="domain" description="EGF-like" evidence="18">
    <location>
        <begin position="257"/>
        <end position="293"/>
    </location>
</feature>
<evidence type="ECO:0000256" key="6">
    <source>
        <dbReference type="ARBA" id="ARBA00022692"/>
    </source>
</evidence>
<dbReference type="Gene3D" id="2.120.10.30">
    <property type="entry name" value="TolB, C-terminal domain"/>
    <property type="match status" value="1"/>
</dbReference>
<dbReference type="PRINTS" id="PR00261">
    <property type="entry name" value="LDLRECEPTOR"/>
</dbReference>
<evidence type="ECO:0000256" key="11">
    <source>
        <dbReference type="ARBA" id="ARBA00023157"/>
    </source>
</evidence>
<keyword evidence="11 14" id="KW-1015">Disulfide bond</keyword>
<evidence type="ECO:0000256" key="10">
    <source>
        <dbReference type="ARBA" id="ARBA00023136"/>
    </source>
</evidence>
<dbReference type="SUPFAM" id="SSF57196">
    <property type="entry name" value="EGF/Laminin"/>
    <property type="match status" value="2"/>
</dbReference>
<feature type="disulfide bond" evidence="14">
    <location>
        <begin position="78"/>
        <end position="93"/>
    </location>
</feature>
<feature type="disulfide bond" evidence="14">
    <location>
        <begin position="59"/>
        <end position="71"/>
    </location>
</feature>
<keyword evidence="6 16" id="KW-0812">Transmembrane</keyword>
<feature type="domain" description="EGF-like" evidence="18">
    <location>
        <begin position="297"/>
        <end position="333"/>
    </location>
</feature>
<evidence type="ECO:0000256" key="7">
    <source>
        <dbReference type="ARBA" id="ARBA00022729"/>
    </source>
</evidence>
<protein>
    <submittedName>
        <fullName evidence="19">Uncharacterized protein</fullName>
    </submittedName>
</protein>
<comment type="similarity">
    <text evidence="2">Belongs to the LDLR family.</text>
</comment>
<feature type="disulfide bond" evidence="14">
    <location>
        <begin position="156"/>
        <end position="171"/>
    </location>
</feature>
<dbReference type="FunFam" id="2.120.10.30:FF:000241">
    <property type="entry name" value="Low-density lipoprotein receptor-related protein 6"/>
    <property type="match status" value="1"/>
</dbReference>
<dbReference type="InterPro" id="IPR000742">
    <property type="entry name" value="EGF"/>
</dbReference>
<dbReference type="Gene3D" id="4.10.400.10">
    <property type="entry name" value="Low-density Lipoprotein Receptor"/>
    <property type="match status" value="5"/>
</dbReference>
<keyword evidence="20" id="KW-1185">Reference proteome</keyword>
<feature type="disulfide bond" evidence="14">
    <location>
        <begin position="137"/>
        <end position="149"/>
    </location>
</feature>
<feature type="transmembrane region" description="Helical" evidence="16">
    <location>
        <begin position="656"/>
        <end position="675"/>
    </location>
</feature>
<keyword evidence="4" id="KW-0245">EGF-like domain</keyword>
<evidence type="ECO:0000313" key="20">
    <source>
        <dbReference type="Proteomes" id="UP000261540"/>
    </source>
</evidence>
<dbReference type="FunFam" id="4.10.400.10:FF:000034">
    <property type="entry name" value="Low-density lipoprotein receptor-related protein 2"/>
    <property type="match status" value="1"/>
</dbReference>
<evidence type="ECO:0000256" key="15">
    <source>
        <dbReference type="PROSITE-ProRule" id="PRU00461"/>
    </source>
</evidence>
<feature type="disulfide bond" evidence="14">
    <location>
        <begin position="144"/>
        <end position="162"/>
    </location>
</feature>
<dbReference type="InterPro" id="IPR036055">
    <property type="entry name" value="LDL_receptor-like_sf"/>
</dbReference>
<dbReference type="GeneTree" id="ENSGT00940000165170"/>
<evidence type="ECO:0000256" key="4">
    <source>
        <dbReference type="ARBA" id="ARBA00022536"/>
    </source>
</evidence>
<keyword evidence="9 16" id="KW-1133">Transmembrane helix</keyword>
<accession>A0A3B3S343</accession>
<dbReference type="CDD" id="cd00112">
    <property type="entry name" value="LDLa"/>
    <property type="match status" value="5"/>
</dbReference>
<dbReference type="PANTHER" id="PTHR22722">
    <property type="entry name" value="LOW-DENSITY LIPOPROTEIN RECEPTOR-RELATED PROTEIN 2-RELATED"/>
    <property type="match status" value="1"/>
</dbReference>
<proteinExistence type="inferred from homology"/>
<keyword evidence="10 16" id="KW-0472">Membrane</keyword>
<evidence type="ECO:0000256" key="14">
    <source>
        <dbReference type="PROSITE-ProRule" id="PRU00124"/>
    </source>
</evidence>
<reference evidence="19" key="1">
    <citation type="submission" date="2025-08" db="UniProtKB">
        <authorList>
            <consortium name="Ensembl"/>
        </authorList>
    </citation>
    <scope>IDENTIFICATION</scope>
</reference>
<dbReference type="PROSITE" id="PS01187">
    <property type="entry name" value="EGF_CA"/>
    <property type="match status" value="1"/>
</dbReference>
<dbReference type="InterPro" id="IPR011042">
    <property type="entry name" value="6-blade_b-propeller_TolB-like"/>
</dbReference>
<dbReference type="SUPFAM" id="SSF63825">
    <property type="entry name" value="YWTD domain"/>
    <property type="match status" value="1"/>
</dbReference>
<dbReference type="GO" id="GO:0006898">
    <property type="term" value="P:receptor-mediated endocytosis"/>
    <property type="evidence" value="ECO:0007669"/>
    <property type="project" value="TreeGrafter"/>
</dbReference>
<dbReference type="GO" id="GO:0042562">
    <property type="term" value="F:hormone binding"/>
    <property type="evidence" value="ECO:0007669"/>
    <property type="project" value="TreeGrafter"/>
</dbReference>
<evidence type="ECO:0000256" key="3">
    <source>
        <dbReference type="ARBA" id="ARBA00022475"/>
    </source>
</evidence>
<feature type="disulfide bond" evidence="14">
    <location>
        <begin position="103"/>
        <end position="121"/>
    </location>
</feature>
<dbReference type="Pfam" id="PF00057">
    <property type="entry name" value="Ldl_recept_a"/>
    <property type="match status" value="5"/>
</dbReference>
<feature type="repeat" description="LDL-receptor class B" evidence="15">
    <location>
        <begin position="379"/>
        <end position="422"/>
    </location>
</feature>
<dbReference type="SMART" id="SM00135">
    <property type="entry name" value="LY"/>
    <property type="match status" value="5"/>
</dbReference>
<dbReference type="GO" id="GO:0005509">
    <property type="term" value="F:calcium ion binding"/>
    <property type="evidence" value="ECO:0007669"/>
    <property type="project" value="InterPro"/>
</dbReference>
<dbReference type="STRING" id="1676925.ENSPKIP00000025147"/>
<dbReference type="InterPro" id="IPR001881">
    <property type="entry name" value="EGF-like_Ca-bd_dom"/>
</dbReference>
<dbReference type="InterPro" id="IPR018097">
    <property type="entry name" value="EGF_Ca-bd_CS"/>
</dbReference>
<dbReference type="FunFam" id="2.10.25.10:FF:000009">
    <property type="entry name" value="Low-density lipoprotein receptor isoform 1"/>
    <property type="match status" value="1"/>
</dbReference>
<feature type="disulfide bond" evidence="14">
    <location>
        <begin position="66"/>
        <end position="84"/>
    </location>
</feature>
<comment type="subcellular location">
    <subcellularLocation>
        <location evidence="1">Cell membrane</location>
        <topology evidence="1">Single-pass type I membrane protein</topology>
    </subcellularLocation>
</comment>
<name>A0A3B3S343_9TELE</name>
<dbReference type="GO" id="GO:0043235">
    <property type="term" value="C:receptor complex"/>
    <property type="evidence" value="ECO:0007669"/>
    <property type="project" value="TreeGrafter"/>
</dbReference>
<keyword evidence="7" id="KW-0732">Signal</keyword>
<dbReference type="AlphaFoldDB" id="A0A3B3S343"/>
<dbReference type="SMART" id="SM00181">
    <property type="entry name" value="EGF"/>
    <property type="match status" value="2"/>
</dbReference>
<evidence type="ECO:0000256" key="1">
    <source>
        <dbReference type="ARBA" id="ARBA00004251"/>
    </source>
</evidence>
<evidence type="ECO:0000256" key="5">
    <source>
        <dbReference type="ARBA" id="ARBA00022583"/>
    </source>
</evidence>
<feature type="repeat" description="LDL-receptor class B" evidence="15">
    <location>
        <begin position="465"/>
        <end position="508"/>
    </location>
</feature>
<dbReference type="SMART" id="SM00179">
    <property type="entry name" value="EGF_CA"/>
    <property type="match status" value="2"/>
</dbReference>
<reference evidence="19" key="2">
    <citation type="submission" date="2025-09" db="UniProtKB">
        <authorList>
            <consortium name="Ensembl"/>
        </authorList>
    </citation>
    <scope>IDENTIFICATION</scope>
</reference>
<dbReference type="InterPro" id="IPR051221">
    <property type="entry name" value="LDLR-related"/>
</dbReference>
<dbReference type="PROSITE" id="PS01209">
    <property type="entry name" value="LDLRA_1"/>
    <property type="match status" value="2"/>
</dbReference>
<keyword evidence="3" id="KW-1003">Cell membrane</keyword>
<evidence type="ECO:0000259" key="17">
    <source>
        <dbReference type="SMART" id="SM00179"/>
    </source>
</evidence>
<dbReference type="InterPro" id="IPR000033">
    <property type="entry name" value="LDLR_classB_rpt"/>
</dbReference>
<dbReference type="PROSITE" id="PS51120">
    <property type="entry name" value="LDLRB"/>
    <property type="match status" value="4"/>
</dbReference>
<keyword evidence="12" id="KW-0675">Receptor</keyword>
<dbReference type="Gene3D" id="2.10.25.10">
    <property type="entry name" value="Laminin"/>
    <property type="match status" value="2"/>
</dbReference>
<dbReference type="FunFam" id="4.10.400.10:FF:000113">
    <property type="entry name" value="Low-density lipoprotein receptor-related protein 8"/>
    <property type="match status" value="1"/>
</dbReference>
<dbReference type="Pfam" id="PF14670">
    <property type="entry name" value="FXa_inhibition"/>
    <property type="match status" value="1"/>
</dbReference>
<feature type="disulfide bond" evidence="14">
    <location>
        <begin position="226"/>
        <end position="244"/>
    </location>
</feature>
<feature type="repeat" description="LDL-receptor class B" evidence="15">
    <location>
        <begin position="423"/>
        <end position="464"/>
    </location>
</feature>
<dbReference type="PROSITE" id="PS50068">
    <property type="entry name" value="LDLRA_2"/>
    <property type="match status" value="5"/>
</dbReference>
<dbReference type="InterPro" id="IPR023415">
    <property type="entry name" value="LDLR_class-A_CS"/>
</dbReference>
<keyword evidence="13" id="KW-0325">Glycoprotein</keyword>
<organism evidence="19 20">
    <name type="scientific">Paramormyrops kingsleyae</name>
    <dbReference type="NCBI Taxonomy" id="1676925"/>
    <lineage>
        <taxon>Eukaryota</taxon>
        <taxon>Metazoa</taxon>
        <taxon>Chordata</taxon>
        <taxon>Craniata</taxon>
        <taxon>Vertebrata</taxon>
        <taxon>Euteleostomi</taxon>
        <taxon>Actinopterygii</taxon>
        <taxon>Neopterygii</taxon>
        <taxon>Teleostei</taxon>
        <taxon>Osteoglossocephala</taxon>
        <taxon>Osteoglossomorpha</taxon>
        <taxon>Osteoglossiformes</taxon>
        <taxon>Mormyridae</taxon>
        <taxon>Paramormyrops</taxon>
    </lineage>
</organism>